<dbReference type="RefSeq" id="WP_122151114.1">
    <property type="nucleotide sequence ID" value="NZ_RFFI01000152.1"/>
</dbReference>
<comment type="caution">
    <text evidence="2">The sequence shown here is derived from an EMBL/GenBank/DDBJ whole genome shotgun (WGS) entry which is preliminary data.</text>
</comment>
<feature type="transmembrane region" description="Helical" evidence="1">
    <location>
        <begin position="46"/>
        <end position="68"/>
    </location>
</feature>
<dbReference type="AlphaFoldDB" id="A0A3M2ITK7"/>
<feature type="transmembrane region" description="Helical" evidence="1">
    <location>
        <begin position="80"/>
        <end position="100"/>
    </location>
</feature>
<keyword evidence="1" id="KW-0812">Transmembrane</keyword>
<keyword evidence="1" id="KW-0472">Membrane</keyword>
<feature type="transmembrane region" description="Helical" evidence="1">
    <location>
        <begin position="20"/>
        <end position="40"/>
    </location>
</feature>
<organism evidence="2 3">
    <name type="scientific">Cellulomonas triticagri</name>
    <dbReference type="NCBI Taxonomy" id="2483352"/>
    <lineage>
        <taxon>Bacteria</taxon>
        <taxon>Bacillati</taxon>
        <taxon>Actinomycetota</taxon>
        <taxon>Actinomycetes</taxon>
        <taxon>Micrococcales</taxon>
        <taxon>Cellulomonadaceae</taxon>
        <taxon>Cellulomonas</taxon>
    </lineage>
</organism>
<feature type="transmembrane region" description="Helical" evidence="1">
    <location>
        <begin position="112"/>
        <end position="131"/>
    </location>
</feature>
<keyword evidence="1" id="KW-1133">Transmembrane helix</keyword>
<evidence type="ECO:0000313" key="3">
    <source>
        <dbReference type="Proteomes" id="UP000269289"/>
    </source>
</evidence>
<name>A0A3M2ITK7_9CELL</name>
<protein>
    <submittedName>
        <fullName evidence="2">Uncharacterized protein</fullName>
    </submittedName>
</protein>
<gene>
    <name evidence="2" type="ORF">EBM89_18610</name>
</gene>
<evidence type="ECO:0000313" key="2">
    <source>
        <dbReference type="EMBL" id="RMI03714.1"/>
    </source>
</evidence>
<keyword evidence="3" id="KW-1185">Reference proteome</keyword>
<reference evidence="2 3" key="1">
    <citation type="submission" date="2018-10" db="EMBL/GenBank/DDBJ databases">
        <title>Isolation, diversity and antifungal activity of actinobacteria from wheat.</title>
        <authorList>
            <person name="Han C."/>
        </authorList>
    </citation>
    <scope>NUCLEOTIDE SEQUENCE [LARGE SCALE GENOMIC DNA]</scope>
    <source>
        <strain evidence="2 3">NEAU-YY56</strain>
    </source>
</reference>
<sequence>MDRTPSETHDDGPLPPATAAVAVALLTLVVLGGALLLGLADAPALAVLGGWIVLVGLLLTAAVVLMGRGQRRPGRRSPELVAIAAAVASVGVPLIGWGVLLLDGGWRTATGVLLIAVGVGVVLVVTAAIALPDHLARPGRRIVVDPFWPVAPPRPGTGPDAYPVAVDGDVPDDPLARIRHACLALGLHEGSEFSVEGFPTALSSEHVDLRRSGRWYEVVYSDMGRDRVIARLATPQDAHDVFLTEVADLATGRRHELLRSIPRIRVPRGEDDESDDERVERFLRESRDRWRREEDHDVELLPDGWADMRALSTAVVAYLGVGTRAWPGTDREAALAELAGAGLPSAALRAVEELVAQACTPPVDWAAVPDHSRWVRDLMRVRHGGLTGEALDALAWNATFQWR</sequence>
<proteinExistence type="predicted"/>
<dbReference type="EMBL" id="RFFI01000152">
    <property type="protein sequence ID" value="RMI03714.1"/>
    <property type="molecule type" value="Genomic_DNA"/>
</dbReference>
<accession>A0A3M2ITK7</accession>
<dbReference type="Proteomes" id="UP000269289">
    <property type="component" value="Unassembled WGS sequence"/>
</dbReference>
<evidence type="ECO:0000256" key="1">
    <source>
        <dbReference type="SAM" id="Phobius"/>
    </source>
</evidence>